<evidence type="ECO:0000256" key="1">
    <source>
        <dbReference type="SAM" id="SignalP"/>
    </source>
</evidence>
<dbReference type="InterPro" id="IPR036779">
    <property type="entry name" value="LysM_dom_sf"/>
</dbReference>
<dbReference type="PANTHER" id="PTHR33734:SF22">
    <property type="entry name" value="MEMBRANE-BOUND LYTIC MUREIN TRANSGLYCOSYLASE D"/>
    <property type="match status" value="1"/>
</dbReference>
<dbReference type="Gene3D" id="3.40.50.2300">
    <property type="match status" value="2"/>
</dbReference>
<name>A0A1M5SE43_9FLAO</name>
<reference evidence="4" key="1">
    <citation type="submission" date="2016-11" db="EMBL/GenBank/DDBJ databases">
        <authorList>
            <person name="Varghese N."/>
            <person name="Submissions S."/>
        </authorList>
    </citation>
    <scope>NUCLEOTIDE SEQUENCE [LARGE SCALE GENOMIC DNA]</scope>
    <source>
        <strain evidence="4">DSM 25330</strain>
    </source>
</reference>
<dbReference type="OrthoDB" id="2149800at2"/>
<gene>
    <name evidence="3" type="ORF">SAMN05444148_1842</name>
</gene>
<feature type="chain" id="PRO_5012296581" evidence="1">
    <location>
        <begin position="19"/>
        <end position="636"/>
    </location>
</feature>
<dbReference type="PANTHER" id="PTHR33734">
    <property type="entry name" value="LYSM DOMAIN-CONTAINING GPI-ANCHORED PROTEIN 2"/>
    <property type="match status" value="1"/>
</dbReference>
<accession>A0A1M5SE43</accession>
<dbReference type="SUPFAM" id="SSF53822">
    <property type="entry name" value="Periplasmic binding protein-like I"/>
    <property type="match status" value="1"/>
</dbReference>
<feature type="domain" description="LysM" evidence="2">
    <location>
        <begin position="86"/>
        <end position="130"/>
    </location>
</feature>
<protein>
    <submittedName>
        <fullName evidence="3">Amino acid/amide ABC transporter substrate-binding protein, HAAT family</fullName>
    </submittedName>
</protein>
<evidence type="ECO:0000313" key="4">
    <source>
        <dbReference type="Proteomes" id="UP000184522"/>
    </source>
</evidence>
<dbReference type="AlphaFoldDB" id="A0A1M5SE43"/>
<sequence length="636" mass="72223">MKNFLAIIIFVFSFCASAQNYKTHKVKSGETIESIAKRYLVTPFDIYALNPDAKADFAPNMTLIIPNSKVKNDEIVEPSKEIIDYKKHKVKRKETLYGLSKQYKVTEDEIKKANPRLYSENLRKGDRIRIPRYKTVVSKQTLSNTIKKYTVQPSEGKWRIAYKFGITVQELEDLNPNMNEVIQPGDELNVPNIANNEEKPTDTEYNFYEVQPKEGFFRLKVKLGLTQEQLEELNPGLEETGLKSGMVLKVPSDVEVASTLSEDFDKTDLRDNIKNTDTKRLALLLPFKLHLIDIDSVAEVKAMMKSDKVLSTALDFHSGVLMALDSAKELGISTDLKVFDTENRTAEVANIVDNEDFSNYDAVIGPMMTKTFDRFAAAVNSDNVPVFAPLALPTKVSRNVYQTIPEKKILSQRMVNYIKADSTKTQVVIIADQKHKEVSNNLKKEFPVATQLFSEVNKKGKDKGKDAYFIYPTTFEGVFKPGKNIVFLETDDVSFGSSIISLLNGLSTDKIEIILTTTHKSKAFESKDPDNNYHLSNLKFHYATINKEYDGENANAFVKQYTERYSVSPSKYATRGYDLTMDILLRLSAEEGFGNSDTETEYIENKFRYNKKLFGGYVNEASYIVKFDNLKIVEVD</sequence>
<evidence type="ECO:0000313" key="3">
    <source>
        <dbReference type="EMBL" id="SHH36705.1"/>
    </source>
</evidence>
<dbReference type="RefSeq" id="WP_073085730.1">
    <property type="nucleotide sequence ID" value="NZ_FQWS01000002.1"/>
</dbReference>
<proteinExistence type="predicted"/>
<feature type="domain" description="LysM" evidence="2">
    <location>
        <begin position="22"/>
        <end position="65"/>
    </location>
</feature>
<dbReference type="SUPFAM" id="SSF54106">
    <property type="entry name" value="LysM domain"/>
    <property type="match status" value="3"/>
</dbReference>
<dbReference type="STRING" id="1089305.SAMN05444148_1842"/>
<dbReference type="Proteomes" id="UP000184522">
    <property type="component" value="Unassembled WGS sequence"/>
</dbReference>
<feature type="domain" description="LysM" evidence="2">
    <location>
        <begin position="147"/>
        <end position="190"/>
    </location>
</feature>
<organism evidence="3 4">
    <name type="scientific">Winogradskyella jejuensis</name>
    <dbReference type="NCBI Taxonomy" id="1089305"/>
    <lineage>
        <taxon>Bacteria</taxon>
        <taxon>Pseudomonadati</taxon>
        <taxon>Bacteroidota</taxon>
        <taxon>Flavobacteriia</taxon>
        <taxon>Flavobacteriales</taxon>
        <taxon>Flavobacteriaceae</taxon>
        <taxon>Winogradskyella</taxon>
    </lineage>
</organism>
<dbReference type="EMBL" id="FQWS01000002">
    <property type="protein sequence ID" value="SHH36705.1"/>
    <property type="molecule type" value="Genomic_DNA"/>
</dbReference>
<dbReference type="GO" id="GO:0008932">
    <property type="term" value="F:lytic endotransglycosylase activity"/>
    <property type="evidence" value="ECO:0007669"/>
    <property type="project" value="TreeGrafter"/>
</dbReference>
<dbReference type="SMART" id="SM00257">
    <property type="entry name" value="LysM"/>
    <property type="match status" value="4"/>
</dbReference>
<dbReference type="Gene3D" id="3.10.350.10">
    <property type="entry name" value="LysM domain"/>
    <property type="match status" value="3"/>
</dbReference>
<evidence type="ECO:0000259" key="2">
    <source>
        <dbReference type="PROSITE" id="PS51782"/>
    </source>
</evidence>
<keyword evidence="1" id="KW-0732">Signal</keyword>
<keyword evidence="4" id="KW-1185">Reference proteome</keyword>
<dbReference type="CDD" id="cd00118">
    <property type="entry name" value="LysM"/>
    <property type="match status" value="4"/>
</dbReference>
<dbReference type="InterPro" id="IPR018392">
    <property type="entry name" value="LysM"/>
</dbReference>
<feature type="signal peptide" evidence="1">
    <location>
        <begin position="1"/>
        <end position="18"/>
    </location>
</feature>
<dbReference type="InterPro" id="IPR028082">
    <property type="entry name" value="Peripla_BP_I"/>
</dbReference>
<dbReference type="Pfam" id="PF01476">
    <property type="entry name" value="LysM"/>
    <property type="match status" value="4"/>
</dbReference>
<dbReference type="PROSITE" id="PS51782">
    <property type="entry name" value="LYSM"/>
    <property type="match status" value="3"/>
</dbReference>